<feature type="chain" id="PRO_5045854020" evidence="2">
    <location>
        <begin position="23"/>
        <end position="549"/>
    </location>
</feature>
<organism evidence="4 5">
    <name type="scientific">Arthrobacter deserti</name>
    <dbReference type="NCBI Taxonomy" id="1742687"/>
    <lineage>
        <taxon>Bacteria</taxon>
        <taxon>Bacillati</taxon>
        <taxon>Actinomycetota</taxon>
        <taxon>Actinomycetes</taxon>
        <taxon>Micrococcales</taxon>
        <taxon>Micrococcaceae</taxon>
        <taxon>Arthrobacter</taxon>
    </lineage>
</organism>
<keyword evidence="1" id="KW-1133">Transmembrane helix</keyword>
<keyword evidence="1" id="KW-0812">Transmembrane</keyword>
<feature type="transmembrane region" description="Helical" evidence="1">
    <location>
        <begin position="199"/>
        <end position="223"/>
    </location>
</feature>
<dbReference type="Proteomes" id="UP000523795">
    <property type="component" value="Unassembled WGS sequence"/>
</dbReference>
<accession>A0ABX1JLY0</accession>
<feature type="transmembrane region" description="Helical" evidence="1">
    <location>
        <begin position="126"/>
        <end position="144"/>
    </location>
</feature>
<evidence type="ECO:0000313" key="5">
    <source>
        <dbReference type="Proteomes" id="UP000523795"/>
    </source>
</evidence>
<comment type="caution">
    <text evidence="4">The sequence shown here is derived from an EMBL/GenBank/DDBJ whole genome shotgun (WGS) entry which is preliminary data.</text>
</comment>
<keyword evidence="2" id="KW-0732">Signal</keyword>
<dbReference type="Pfam" id="PF00174">
    <property type="entry name" value="Oxidored_molyb"/>
    <property type="match status" value="1"/>
</dbReference>
<evidence type="ECO:0000259" key="3">
    <source>
        <dbReference type="Pfam" id="PF00174"/>
    </source>
</evidence>
<dbReference type="PANTHER" id="PTHR19372:SF7">
    <property type="entry name" value="SULFITE OXIDASE, MITOCHONDRIAL"/>
    <property type="match status" value="1"/>
</dbReference>
<dbReference type="Gene3D" id="3.90.420.10">
    <property type="entry name" value="Oxidoreductase, molybdopterin-binding domain"/>
    <property type="match status" value="1"/>
</dbReference>
<dbReference type="SUPFAM" id="SSF56524">
    <property type="entry name" value="Oxidoreductase molybdopterin-binding domain"/>
    <property type="match status" value="1"/>
</dbReference>
<dbReference type="EMBL" id="JAAZSR010000078">
    <property type="protein sequence ID" value="NKX50304.1"/>
    <property type="molecule type" value="Genomic_DNA"/>
</dbReference>
<gene>
    <name evidence="4" type="ORF">HER39_06915</name>
</gene>
<keyword evidence="5" id="KW-1185">Reference proteome</keyword>
<feature type="signal peptide" evidence="2">
    <location>
        <begin position="1"/>
        <end position="22"/>
    </location>
</feature>
<dbReference type="InterPro" id="IPR036374">
    <property type="entry name" value="OxRdtase_Mopterin-bd_sf"/>
</dbReference>
<feature type="domain" description="Oxidoreductase molybdopterin-binding" evidence="3">
    <location>
        <begin position="274"/>
        <end position="426"/>
    </location>
</feature>
<reference evidence="4 5" key="1">
    <citation type="submission" date="2020-04" db="EMBL/GenBank/DDBJ databases">
        <authorList>
            <person name="Liu S."/>
        </authorList>
    </citation>
    <scope>NUCLEOTIDE SEQUENCE [LARGE SCALE GENOMIC DNA]</scope>
    <source>
        <strain evidence="4 5">CGMCC 1.15091</strain>
    </source>
</reference>
<name>A0ABX1JLY0_9MICC</name>
<sequence>MKTFRSIPFPRVAAALAGLVSAAVLLAAAQLAGSWFRAAASPLVALGAAFIDFTPVWLKNFAVETFGTADKLVLFVAMGAVMAVLACLVGLLAFRRWSRGAAALVPLGPVMPAAVVTRAGAGVLDLVPTVAGTIAGLASLRLLVRRIPEGSRGTAAGGGGGAAVPAARGASAPGAGAAALPAASSGPAASGPVQSRRSFFAAAGLLAAAAVVAGAGGTVLAGLRRTAQEARRMLRLPAAATKARELPAGVQSAADGVVPFVTPNADFYRIDTALAVPQLDPQAWRLRVHGLVEEEFTLTFQDLLDAELKESYVTLACVSNPVGGDLAGNAKWLGYPLQQVLERARPLPGADMVLSTSSDGFSASTPLEVLRDGRDALLAIGMNGEPLPLEHGFPVRMVVPGLYGFVSATKWVVDLEVTRFQDRTAYWTDRGWSERGPIKTASRTEVPRPFARVPAGRVAVGGTAWAQRRGIDRVQVQVDGGPWQDAVLAAGAGVDTWRQWSYTWDAEPGSHDLRGRAYDKVDGLQTGQRADPMPDGASGWHTVRVTVEG</sequence>
<dbReference type="PANTHER" id="PTHR19372">
    <property type="entry name" value="SULFITE REDUCTASE"/>
    <property type="match status" value="1"/>
</dbReference>
<evidence type="ECO:0000256" key="2">
    <source>
        <dbReference type="SAM" id="SignalP"/>
    </source>
</evidence>
<proteinExistence type="predicted"/>
<protein>
    <submittedName>
        <fullName evidence="4">Molybdopterin-dependent oxidoreductase</fullName>
    </submittedName>
</protein>
<feature type="transmembrane region" description="Helical" evidence="1">
    <location>
        <begin position="73"/>
        <end position="94"/>
    </location>
</feature>
<dbReference type="InterPro" id="IPR014756">
    <property type="entry name" value="Ig_E-set"/>
</dbReference>
<evidence type="ECO:0000313" key="4">
    <source>
        <dbReference type="EMBL" id="NKX50304.1"/>
    </source>
</evidence>
<dbReference type="SUPFAM" id="SSF81296">
    <property type="entry name" value="E set domains"/>
    <property type="match status" value="1"/>
</dbReference>
<keyword evidence="1" id="KW-0472">Membrane</keyword>
<evidence type="ECO:0000256" key="1">
    <source>
        <dbReference type="SAM" id="Phobius"/>
    </source>
</evidence>
<dbReference type="Gene3D" id="2.60.40.650">
    <property type="match status" value="1"/>
</dbReference>
<dbReference type="InterPro" id="IPR000572">
    <property type="entry name" value="OxRdtase_Mopterin-bd_dom"/>
</dbReference>